<keyword evidence="6" id="KW-0175">Coiled coil</keyword>
<dbReference type="OrthoDB" id="1939598at2759"/>
<gene>
    <name evidence="9" type="ORF">E0L32_008831</name>
</gene>
<feature type="compositionally biased region" description="Basic and acidic residues" evidence="7">
    <location>
        <begin position="344"/>
        <end position="360"/>
    </location>
</feature>
<feature type="compositionally biased region" description="Low complexity" evidence="7">
    <location>
        <begin position="21"/>
        <end position="32"/>
    </location>
</feature>
<name>A0A507AU17_9PEZI</name>
<dbReference type="InParanoid" id="A0A507AU17"/>
<dbReference type="GO" id="GO:0000977">
    <property type="term" value="F:RNA polymerase II transcription regulatory region sequence-specific DNA binding"/>
    <property type="evidence" value="ECO:0007669"/>
    <property type="project" value="TreeGrafter"/>
</dbReference>
<keyword evidence="2" id="KW-0805">Transcription regulation</keyword>
<dbReference type="PROSITE" id="PS00036">
    <property type="entry name" value="BZIP_BASIC"/>
    <property type="match status" value="1"/>
</dbReference>
<dbReference type="SMART" id="SM00338">
    <property type="entry name" value="BRLZ"/>
    <property type="match status" value="1"/>
</dbReference>
<dbReference type="GO" id="GO:0005634">
    <property type="term" value="C:nucleus"/>
    <property type="evidence" value="ECO:0007669"/>
    <property type="project" value="UniProtKB-SubCell"/>
</dbReference>
<evidence type="ECO:0000256" key="4">
    <source>
        <dbReference type="ARBA" id="ARBA00023163"/>
    </source>
</evidence>
<feature type="coiled-coil region" evidence="6">
    <location>
        <begin position="281"/>
        <end position="315"/>
    </location>
</feature>
<dbReference type="RefSeq" id="XP_030991695.1">
    <property type="nucleotide sequence ID" value="XM_031143729.1"/>
</dbReference>
<protein>
    <recommendedName>
        <fullName evidence="8">BZIP domain-containing protein</fullName>
    </recommendedName>
</protein>
<dbReference type="FunFam" id="1.20.5.170:FF:000075">
    <property type="entry name" value="BZIP transcription factor (MetR)"/>
    <property type="match status" value="1"/>
</dbReference>
<evidence type="ECO:0000256" key="2">
    <source>
        <dbReference type="ARBA" id="ARBA00023015"/>
    </source>
</evidence>
<dbReference type="PROSITE" id="PS50217">
    <property type="entry name" value="BZIP"/>
    <property type="match status" value="1"/>
</dbReference>
<proteinExistence type="predicted"/>
<dbReference type="EMBL" id="SKBQ01000060">
    <property type="protein sequence ID" value="TPX09984.1"/>
    <property type="molecule type" value="Genomic_DNA"/>
</dbReference>
<feature type="region of interest" description="Disordered" evidence="7">
    <location>
        <begin position="343"/>
        <end position="368"/>
    </location>
</feature>
<dbReference type="Gene3D" id="1.20.5.170">
    <property type="match status" value="1"/>
</dbReference>
<reference evidence="9 10" key="1">
    <citation type="submission" date="2019-06" db="EMBL/GenBank/DDBJ databases">
        <title>Draft genome sequence of the filamentous fungus Phialemoniopsis curvata isolated from diesel fuel.</title>
        <authorList>
            <person name="Varaljay V.A."/>
            <person name="Lyon W.J."/>
            <person name="Crouch A.L."/>
            <person name="Drake C.E."/>
            <person name="Hollomon J.M."/>
            <person name="Nadeau L.J."/>
            <person name="Nunn H.S."/>
            <person name="Stevenson B.S."/>
            <person name="Bojanowski C.L."/>
            <person name="Crookes-Goodson W.J."/>
        </authorList>
    </citation>
    <scope>NUCLEOTIDE SEQUENCE [LARGE SCALE GENOMIC DNA]</scope>
    <source>
        <strain evidence="9 10">D216</strain>
    </source>
</reference>
<evidence type="ECO:0000259" key="8">
    <source>
        <dbReference type="PROSITE" id="PS50217"/>
    </source>
</evidence>
<feature type="region of interest" description="Disordered" evidence="7">
    <location>
        <begin position="13"/>
        <end position="63"/>
    </location>
</feature>
<evidence type="ECO:0000313" key="9">
    <source>
        <dbReference type="EMBL" id="TPX09984.1"/>
    </source>
</evidence>
<dbReference type="AlphaFoldDB" id="A0A507AU17"/>
<keyword evidence="5" id="KW-0539">Nucleus</keyword>
<dbReference type="GO" id="GO:0001228">
    <property type="term" value="F:DNA-binding transcription activator activity, RNA polymerase II-specific"/>
    <property type="evidence" value="ECO:0007669"/>
    <property type="project" value="TreeGrafter"/>
</dbReference>
<evidence type="ECO:0000256" key="5">
    <source>
        <dbReference type="ARBA" id="ARBA00023242"/>
    </source>
</evidence>
<dbReference type="PANTHER" id="PTHR13044">
    <property type="entry name" value="ACTIVATING TRANSCRIPTION FACTOR ATF 4/5"/>
    <property type="match status" value="1"/>
</dbReference>
<dbReference type="Pfam" id="PF07716">
    <property type="entry name" value="bZIP_2"/>
    <property type="match status" value="1"/>
</dbReference>
<feature type="region of interest" description="Disordered" evidence="7">
    <location>
        <begin position="201"/>
        <end position="272"/>
    </location>
</feature>
<keyword evidence="4" id="KW-0804">Transcription</keyword>
<dbReference type="InterPro" id="IPR046347">
    <property type="entry name" value="bZIP_sf"/>
</dbReference>
<organism evidence="9 10">
    <name type="scientific">Thyridium curvatum</name>
    <dbReference type="NCBI Taxonomy" id="1093900"/>
    <lineage>
        <taxon>Eukaryota</taxon>
        <taxon>Fungi</taxon>
        <taxon>Dikarya</taxon>
        <taxon>Ascomycota</taxon>
        <taxon>Pezizomycotina</taxon>
        <taxon>Sordariomycetes</taxon>
        <taxon>Sordariomycetidae</taxon>
        <taxon>Thyridiales</taxon>
        <taxon>Thyridiaceae</taxon>
        <taxon>Thyridium</taxon>
    </lineage>
</organism>
<feature type="compositionally biased region" description="Low complexity" evidence="7">
    <location>
        <begin position="211"/>
        <end position="235"/>
    </location>
</feature>
<feature type="compositionally biased region" description="Basic and acidic residues" evidence="7">
    <location>
        <begin position="252"/>
        <end position="263"/>
    </location>
</feature>
<dbReference type="PANTHER" id="PTHR13044:SF14">
    <property type="entry name" value="CRYPTOCEPHAL, ISOFORM A"/>
    <property type="match status" value="1"/>
</dbReference>
<evidence type="ECO:0000256" key="3">
    <source>
        <dbReference type="ARBA" id="ARBA00023125"/>
    </source>
</evidence>
<keyword evidence="3" id="KW-0238">DNA-binding</keyword>
<dbReference type="STRING" id="1093900.A0A507AU17"/>
<evidence type="ECO:0000256" key="6">
    <source>
        <dbReference type="SAM" id="Coils"/>
    </source>
</evidence>
<dbReference type="SUPFAM" id="SSF57959">
    <property type="entry name" value="Leucine zipper domain"/>
    <property type="match status" value="1"/>
</dbReference>
<comment type="caution">
    <text evidence="9">The sequence shown here is derived from an EMBL/GenBank/DDBJ whole genome shotgun (WGS) entry which is preliminary data.</text>
</comment>
<dbReference type="CDD" id="cd14705">
    <property type="entry name" value="bZIP_Zip1"/>
    <property type="match status" value="1"/>
</dbReference>
<comment type="subcellular location">
    <subcellularLocation>
        <location evidence="1">Nucleus</location>
    </subcellularLocation>
</comment>
<evidence type="ECO:0000256" key="1">
    <source>
        <dbReference type="ARBA" id="ARBA00004123"/>
    </source>
</evidence>
<dbReference type="GeneID" id="41976278"/>
<dbReference type="InterPro" id="IPR004827">
    <property type="entry name" value="bZIP"/>
</dbReference>
<evidence type="ECO:0000313" key="10">
    <source>
        <dbReference type="Proteomes" id="UP000319257"/>
    </source>
</evidence>
<dbReference type="Proteomes" id="UP000319257">
    <property type="component" value="Unassembled WGS sequence"/>
</dbReference>
<keyword evidence="10" id="KW-1185">Reference proteome</keyword>
<evidence type="ECO:0000256" key="7">
    <source>
        <dbReference type="SAM" id="MobiDB-lite"/>
    </source>
</evidence>
<feature type="domain" description="BZIP" evidence="8">
    <location>
        <begin position="260"/>
        <end position="319"/>
    </location>
</feature>
<sequence length="368" mass="40905">MASSRLILLASQSSFSQNAKTSSPVSSTSSTTNQASLSSDDTAFAHRGILSSRQTPGRLPRQDFARRLNARYDRGSTRAENQTSKMSAYSRDINVSQFLRDLQNQDASPENLESMDDDLSMFTNTHFYDYDTGLNTDFQAHPIKPETVDPKKSKADEAAPAQPAVGDFASLDVDNFLHGDFNFPEFGNTYSSPTIQQFPDNLNLHAHPSSQPVYPAVQHPQPAQQQPGYAPQVAPRAGEKRKADARPISFEEQSRLAAEEDKRRRNTAASARFRIKKKAREQALEKSAKEMNEKVTALEGRIQQLETENKWLKNMVLEKNGGNEEYLSKLMEDLNNKSAAEFKNGAKDRAAPKAEARKSVDLANDMSG</sequence>
<accession>A0A507AU17</accession>